<dbReference type="InterPro" id="IPR011257">
    <property type="entry name" value="DNA_glycosylase"/>
</dbReference>
<dbReference type="GO" id="GO:0140078">
    <property type="term" value="F:class I DNA-(apurinic or apyrimidinic site) endonuclease activity"/>
    <property type="evidence" value="ECO:0007669"/>
    <property type="project" value="UniProtKB-EC"/>
</dbReference>
<comment type="similarity">
    <text evidence="2 12">Belongs to the Nth/MutY family.</text>
</comment>
<evidence type="ECO:0000256" key="11">
    <source>
        <dbReference type="ARBA" id="ARBA00044632"/>
    </source>
</evidence>
<evidence type="ECO:0000256" key="1">
    <source>
        <dbReference type="ARBA" id="ARBA00001966"/>
    </source>
</evidence>
<gene>
    <name evidence="12" type="primary">NTH1</name>
    <name evidence="15" type="ORF">CcCBS67573_g07840</name>
</gene>
<dbReference type="SMART" id="SM00525">
    <property type="entry name" value="FES"/>
    <property type="match status" value="1"/>
</dbReference>
<dbReference type="Proteomes" id="UP000320333">
    <property type="component" value="Unassembled WGS sequence"/>
</dbReference>
<dbReference type="EMBL" id="QEAP01000442">
    <property type="protein sequence ID" value="TPX66417.1"/>
    <property type="molecule type" value="Genomic_DNA"/>
</dbReference>
<evidence type="ECO:0000256" key="4">
    <source>
        <dbReference type="ARBA" id="ARBA00022763"/>
    </source>
</evidence>
<dbReference type="OrthoDB" id="2099276at2759"/>
<protein>
    <recommendedName>
        <fullName evidence="12">Endonuclease III homolog</fullName>
        <ecNumber evidence="12">3.2.2.-</ecNumber>
        <ecNumber evidence="12">4.2.99.18</ecNumber>
    </recommendedName>
    <alternativeName>
        <fullName evidence="12">Bifunctional DNA N-glycosylase/DNA-(apurinic or apyrimidinic site) lyase</fullName>
        <shortName evidence="12">DNA glycosylase/AP lyase</shortName>
    </alternativeName>
</protein>
<dbReference type="GO" id="GO:0003677">
    <property type="term" value="F:DNA binding"/>
    <property type="evidence" value="ECO:0007669"/>
    <property type="project" value="UniProtKB-UniRule"/>
</dbReference>
<dbReference type="HAMAP" id="MF_03183">
    <property type="entry name" value="Endonuclease_III_Nth"/>
    <property type="match status" value="1"/>
</dbReference>
<dbReference type="GO" id="GO:0006289">
    <property type="term" value="P:nucleotide-excision repair"/>
    <property type="evidence" value="ECO:0007669"/>
    <property type="project" value="TreeGrafter"/>
</dbReference>
<keyword evidence="7" id="KW-0411">Iron-sulfur</keyword>
<dbReference type="PANTHER" id="PTHR43286">
    <property type="entry name" value="ENDONUCLEASE III-LIKE PROTEIN 1"/>
    <property type="match status" value="1"/>
</dbReference>
<evidence type="ECO:0000259" key="14">
    <source>
        <dbReference type="SMART" id="SM00478"/>
    </source>
</evidence>
<evidence type="ECO:0000256" key="8">
    <source>
        <dbReference type="ARBA" id="ARBA00023204"/>
    </source>
</evidence>
<comment type="caution">
    <text evidence="12">Lacks conserved residue(s) required for the propagation of feature annotation.</text>
</comment>
<reference evidence="15 16" key="1">
    <citation type="journal article" date="2019" name="Sci. Rep.">
        <title>Comparative genomics of chytrid fungi reveal insights into the obligate biotrophic and pathogenic lifestyle of Synchytrium endobioticum.</title>
        <authorList>
            <person name="van de Vossenberg B.T.L.H."/>
            <person name="Warris S."/>
            <person name="Nguyen H.D.T."/>
            <person name="van Gent-Pelzer M.P.E."/>
            <person name="Joly D.L."/>
            <person name="van de Geest H.C."/>
            <person name="Bonants P.J.M."/>
            <person name="Smith D.S."/>
            <person name="Levesque C.A."/>
            <person name="van der Lee T.A.J."/>
        </authorList>
    </citation>
    <scope>NUCLEOTIDE SEQUENCE [LARGE SCALE GENOMIC DNA]</scope>
    <source>
        <strain evidence="15 16">CBS 675.73</strain>
    </source>
</reference>
<dbReference type="GO" id="GO:0005634">
    <property type="term" value="C:nucleus"/>
    <property type="evidence" value="ECO:0007669"/>
    <property type="project" value="UniProtKB-SubCell"/>
</dbReference>
<evidence type="ECO:0000256" key="2">
    <source>
        <dbReference type="ARBA" id="ARBA00008343"/>
    </source>
</evidence>
<keyword evidence="5 12" id="KW-0378">Hydrolase</keyword>
<keyword evidence="16" id="KW-1185">Reference proteome</keyword>
<dbReference type="EC" id="3.2.2.-" evidence="12"/>
<keyword evidence="12" id="KW-0539">Nucleus</keyword>
<dbReference type="Gene3D" id="1.10.1670.10">
    <property type="entry name" value="Helix-hairpin-Helix base-excision DNA repair enzymes (C-terminal)"/>
    <property type="match status" value="1"/>
</dbReference>
<evidence type="ECO:0000256" key="13">
    <source>
        <dbReference type="SAM" id="MobiDB-lite"/>
    </source>
</evidence>
<comment type="caution">
    <text evidence="15">The sequence shown here is derived from an EMBL/GenBank/DDBJ whole genome shotgun (WGS) entry which is preliminary data.</text>
</comment>
<keyword evidence="6" id="KW-0408">Iron</keyword>
<dbReference type="GO" id="GO:0046872">
    <property type="term" value="F:metal ion binding"/>
    <property type="evidence" value="ECO:0007669"/>
    <property type="project" value="UniProtKB-KW"/>
</dbReference>
<feature type="region of interest" description="Disordered" evidence="13">
    <location>
        <begin position="1"/>
        <end position="42"/>
    </location>
</feature>
<evidence type="ECO:0000256" key="7">
    <source>
        <dbReference type="ARBA" id="ARBA00023014"/>
    </source>
</evidence>
<dbReference type="Gene3D" id="1.10.340.30">
    <property type="entry name" value="Hypothetical protein, domain 2"/>
    <property type="match status" value="1"/>
</dbReference>
<dbReference type="AlphaFoldDB" id="A0A507ESV1"/>
<comment type="function">
    <text evidence="12">Bifunctional DNA N-glycosylase with associated apurinic/apyrimidinic (AP) lyase function that catalyzes the first step in base excision repair (BER), the primary repair pathway for the repair of oxidative DNA damage. The DNA N-glycosylase activity releases the damaged DNA base from DNA by cleaving the N-glycosidic bond, leaving an AP site. The AP lyase activity cleaves the phosphodiester bond 3' to the AP site by a beta-elimination. Primarily recognizes and repairs oxidative base damage of pyrimidines.</text>
</comment>
<evidence type="ECO:0000313" key="16">
    <source>
        <dbReference type="Proteomes" id="UP000320333"/>
    </source>
</evidence>
<dbReference type="CDD" id="cd00056">
    <property type="entry name" value="ENDO3c"/>
    <property type="match status" value="1"/>
</dbReference>
<evidence type="ECO:0000256" key="3">
    <source>
        <dbReference type="ARBA" id="ARBA00022723"/>
    </source>
</evidence>
<keyword evidence="10 12" id="KW-0326">Glycosidase</keyword>
<dbReference type="EC" id="4.2.99.18" evidence="12"/>
<evidence type="ECO:0000256" key="9">
    <source>
        <dbReference type="ARBA" id="ARBA00023239"/>
    </source>
</evidence>
<proteinExistence type="inferred from homology"/>
<comment type="cofactor">
    <cofactor evidence="1">
        <name>[4Fe-4S] cluster</name>
        <dbReference type="ChEBI" id="CHEBI:49883"/>
    </cofactor>
</comment>
<feature type="region of interest" description="Disordered" evidence="13">
    <location>
        <begin position="74"/>
        <end position="101"/>
    </location>
</feature>
<evidence type="ECO:0000256" key="6">
    <source>
        <dbReference type="ARBA" id="ARBA00023004"/>
    </source>
</evidence>
<accession>A0A507ESV1</accession>
<keyword evidence="8 12" id="KW-0234">DNA repair</keyword>
<comment type="catalytic activity">
    <reaction evidence="11 12">
        <text>2'-deoxyribonucleotide-(2'-deoxyribose 5'-phosphate)-2'-deoxyribonucleotide-DNA = a 3'-end 2'-deoxyribonucleotide-(2,3-dehydro-2,3-deoxyribose 5'-phosphate)-DNA + a 5'-end 5'-phospho-2'-deoxyribonucleoside-DNA + H(+)</text>
        <dbReference type="Rhea" id="RHEA:66592"/>
        <dbReference type="Rhea" id="RHEA-COMP:13180"/>
        <dbReference type="Rhea" id="RHEA-COMP:16897"/>
        <dbReference type="Rhea" id="RHEA-COMP:17067"/>
        <dbReference type="ChEBI" id="CHEBI:15378"/>
        <dbReference type="ChEBI" id="CHEBI:136412"/>
        <dbReference type="ChEBI" id="CHEBI:157695"/>
        <dbReference type="ChEBI" id="CHEBI:167181"/>
        <dbReference type="EC" id="4.2.99.18"/>
    </reaction>
</comment>
<dbReference type="InterPro" id="IPR003651">
    <property type="entry name" value="Endonuclease3_FeS-loop_motif"/>
</dbReference>
<dbReference type="SUPFAM" id="SSF48150">
    <property type="entry name" value="DNA-glycosylase"/>
    <property type="match status" value="1"/>
</dbReference>
<dbReference type="FunFam" id="1.10.340.30:FF:000001">
    <property type="entry name" value="Endonuclease III"/>
    <property type="match status" value="1"/>
</dbReference>
<evidence type="ECO:0000256" key="12">
    <source>
        <dbReference type="HAMAP-Rule" id="MF_03183"/>
    </source>
</evidence>
<dbReference type="STRING" id="246404.A0A507ESV1"/>
<evidence type="ECO:0000256" key="5">
    <source>
        <dbReference type="ARBA" id="ARBA00022801"/>
    </source>
</evidence>
<name>A0A507ESV1_9FUNG</name>
<feature type="domain" description="HhH-GPD" evidence="14">
    <location>
        <begin position="156"/>
        <end position="310"/>
    </location>
</feature>
<dbReference type="GO" id="GO:0000703">
    <property type="term" value="F:oxidized pyrimidine nucleobase lesion DNA N-glycosylase activity"/>
    <property type="evidence" value="ECO:0007669"/>
    <property type="project" value="UniProtKB-UniRule"/>
</dbReference>
<dbReference type="PANTHER" id="PTHR43286:SF1">
    <property type="entry name" value="ENDONUCLEASE III-LIKE PROTEIN 1"/>
    <property type="match status" value="1"/>
</dbReference>
<dbReference type="SMART" id="SM00478">
    <property type="entry name" value="ENDO3c"/>
    <property type="match status" value="1"/>
</dbReference>
<keyword evidence="9 12" id="KW-0456">Lyase</keyword>
<comment type="subcellular location">
    <subcellularLocation>
        <location evidence="12">Nucleus</location>
    </subcellularLocation>
    <subcellularLocation>
        <location evidence="12">Mitochondrion</location>
    </subcellularLocation>
</comment>
<dbReference type="InterPro" id="IPR003265">
    <property type="entry name" value="HhH-GPD_domain"/>
</dbReference>
<evidence type="ECO:0000256" key="10">
    <source>
        <dbReference type="ARBA" id="ARBA00023295"/>
    </source>
</evidence>
<dbReference type="GO" id="GO:0006285">
    <property type="term" value="P:base-excision repair, AP site formation"/>
    <property type="evidence" value="ECO:0007669"/>
    <property type="project" value="UniProtKB-UniRule"/>
</dbReference>
<evidence type="ECO:0000313" key="15">
    <source>
        <dbReference type="EMBL" id="TPX66417.1"/>
    </source>
</evidence>
<dbReference type="InterPro" id="IPR023170">
    <property type="entry name" value="HhH_base_excis_C"/>
</dbReference>
<dbReference type="GO" id="GO:0051539">
    <property type="term" value="F:4 iron, 4 sulfur cluster binding"/>
    <property type="evidence" value="ECO:0007669"/>
    <property type="project" value="InterPro"/>
</dbReference>
<dbReference type="InterPro" id="IPR030841">
    <property type="entry name" value="NTH1"/>
</dbReference>
<organism evidence="15 16">
    <name type="scientific">Chytriomyces confervae</name>
    <dbReference type="NCBI Taxonomy" id="246404"/>
    <lineage>
        <taxon>Eukaryota</taxon>
        <taxon>Fungi</taxon>
        <taxon>Fungi incertae sedis</taxon>
        <taxon>Chytridiomycota</taxon>
        <taxon>Chytridiomycota incertae sedis</taxon>
        <taxon>Chytridiomycetes</taxon>
        <taxon>Chytridiales</taxon>
        <taxon>Chytriomycetaceae</taxon>
        <taxon>Chytriomyces</taxon>
    </lineage>
</organism>
<sequence>MQTRSKTSSLLSAKAAAAASPATTPRPPLKPKPFLQLNKHATTPLPIQEMNWRMERLTPPPPAAAVAKVALARNSPDAPKVEASPLERRRPAAATVRSKQELPKNPPVNWEYVYDEIKLFRRMNSAPVDTLGCGILASPTLPPKVFRFQTFTALLLSSQTKDPANAAAIERLKTQLPGGLTIESVLEVDVKTLQSLLRGVSFHMKKAVYLKGAAQILVDQFDSDVPKEANEILKLPGIGPKMAHLAMQFCWGINDSGIGVDTHFHRIANKLGWVHTKEYDHEATRKELQQWLPVKYWAEINPLFVGFGQVHCTADHPLCHKCPVSDMCPKKDFKPRK</sequence>
<dbReference type="Pfam" id="PF00730">
    <property type="entry name" value="HhH-GPD"/>
    <property type="match status" value="1"/>
</dbReference>
<dbReference type="GO" id="GO:0005739">
    <property type="term" value="C:mitochondrion"/>
    <property type="evidence" value="ECO:0007669"/>
    <property type="project" value="UniProtKB-SubCell"/>
</dbReference>
<feature type="compositionally biased region" description="Low complexity" evidence="13">
    <location>
        <begin position="1"/>
        <end position="23"/>
    </location>
</feature>
<keyword evidence="4 12" id="KW-0227">DNA damage</keyword>
<keyword evidence="3" id="KW-0479">Metal-binding</keyword>
<keyword evidence="12" id="KW-0496">Mitochondrion</keyword>